<dbReference type="PANTHER" id="PTHR36930:SF1">
    <property type="entry name" value="MOSC DOMAIN-CONTAINING PROTEIN"/>
    <property type="match status" value="1"/>
</dbReference>
<dbReference type="STRING" id="1838285.SCAL_001506"/>
<reference evidence="2" key="1">
    <citation type="submission" date="2016-05" db="EMBL/GenBank/DDBJ databases">
        <title>Microbial consortia oxidize butane by reversing methanogenesis.</title>
        <authorList>
            <person name="Laso-Perez R."/>
            <person name="Richter M."/>
            <person name="Wegener G."/>
            <person name="Musat F."/>
        </authorList>
    </citation>
    <scope>NUCLEOTIDE SEQUENCE [LARGE SCALE GENOMIC DNA]</scope>
    <source>
        <strain evidence="2">BOX2</strain>
    </source>
</reference>
<evidence type="ECO:0000313" key="3">
    <source>
        <dbReference type="Proteomes" id="UP000186940"/>
    </source>
</evidence>
<dbReference type="GO" id="GO:0030151">
    <property type="term" value="F:molybdenum ion binding"/>
    <property type="evidence" value="ECO:0007669"/>
    <property type="project" value="InterPro"/>
</dbReference>
<dbReference type="Pfam" id="PF03473">
    <property type="entry name" value="MOSC"/>
    <property type="match status" value="1"/>
</dbReference>
<gene>
    <name evidence="2" type="ORF">SCAL_001506</name>
</gene>
<dbReference type="InterPro" id="IPR011037">
    <property type="entry name" value="Pyrv_Knase-like_insert_dom_sf"/>
</dbReference>
<dbReference type="SUPFAM" id="SSF50800">
    <property type="entry name" value="PK beta-barrel domain-like"/>
    <property type="match status" value="1"/>
</dbReference>
<name>A0A1F2P8M3_9EURY</name>
<dbReference type="EMBL" id="LYOS01000004">
    <property type="protein sequence ID" value="OFV67588.1"/>
    <property type="molecule type" value="Genomic_DNA"/>
</dbReference>
<sequence length="155" mass="17022">MKSQEKNIQGTSGRIEFISISRSRGTAKENVSEAYLKEDFGIVGDAHADNWHRQVSLLPLEAIEEFRTGKSIEVHPGDFAENIAVSGIDFKLLTLGVKLRLGDTAILEVTQIGKECHDRCHIFDTVGDCIMPKMGVFTKVLAGGEIKVGDCITFI</sequence>
<dbReference type="InterPro" id="IPR005302">
    <property type="entry name" value="MoCF_Sase_C"/>
</dbReference>
<evidence type="ECO:0000259" key="1">
    <source>
        <dbReference type="PROSITE" id="PS51340"/>
    </source>
</evidence>
<proteinExistence type="predicted"/>
<dbReference type="GO" id="GO:0003824">
    <property type="term" value="F:catalytic activity"/>
    <property type="evidence" value="ECO:0007669"/>
    <property type="project" value="InterPro"/>
</dbReference>
<dbReference type="Gene3D" id="2.40.33.20">
    <property type="entry name" value="PK beta-barrel domain-like"/>
    <property type="match status" value="1"/>
</dbReference>
<dbReference type="Proteomes" id="UP000186940">
    <property type="component" value="Unassembled WGS sequence"/>
</dbReference>
<organism evidence="2 3">
    <name type="scientific">Candidatus Syntropharchaeum caldarium</name>
    <dbReference type="NCBI Taxonomy" id="1838285"/>
    <lineage>
        <taxon>Archaea</taxon>
        <taxon>Methanobacteriati</taxon>
        <taxon>Methanobacteriota</taxon>
        <taxon>Stenosarchaea group</taxon>
        <taxon>Methanomicrobia</taxon>
        <taxon>Methanosarcinales</taxon>
        <taxon>ANME-2 cluster</taxon>
        <taxon>Candidatus Syntropharchaeum</taxon>
    </lineage>
</organism>
<feature type="domain" description="MOSC" evidence="1">
    <location>
        <begin position="28"/>
        <end position="155"/>
    </location>
</feature>
<dbReference type="PATRIC" id="fig|1838285.3.peg.1529"/>
<protein>
    <submittedName>
        <fullName evidence="2">Mosc domain protein</fullName>
    </submittedName>
</protein>
<dbReference type="InterPro" id="IPR052716">
    <property type="entry name" value="MOSC_domain"/>
</dbReference>
<accession>A0A1F2P8M3</accession>
<keyword evidence="3" id="KW-1185">Reference proteome</keyword>
<dbReference type="AlphaFoldDB" id="A0A1F2P8M3"/>
<dbReference type="GO" id="GO:0030170">
    <property type="term" value="F:pyridoxal phosphate binding"/>
    <property type="evidence" value="ECO:0007669"/>
    <property type="project" value="InterPro"/>
</dbReference>
<dbReference type="PANTHER" id="PTHR36930">
    <property type="entry name" value="METAL-SULFUR CLUSTER BIOSYNTHESIS PROTEINS YUAD-RELATED"/>
    <property type="match status" value="1"/>
</dbReference>
<comment type="caution">
    <text evidence="2">The sequence shown here is derived from an EMBL/GenBank/DDBJ whole genome shotgun (WGS) entry which is preliminary data.</text>
</comment>
<evidence type="ECO:0000313" key="2">
    <source>
        <dbReference type="EMBL" id="OFV67588.1"/>
    </source>
</evidence>
<dbReference type="PROSITE" id="PS51340">
    <property type="entry name" value="MOSC"/>
    <property type="match status" value="1"/>
</dbReference>